<name>A0AAV2QBM7_MEGNR</name>
<keyword evidence="2" id="KW-1185">Reference proteome</keyword>
<dbReference type="Proteomes" id="UP001497623">
    <property type="component" value="Unassembled WGS sequence"/>
</dbReference>
<proteinExistence type="predicted"/>
<evidence type="ECO:0000313" key="1">
    <source>
        <dbReference type="EMBL" id="CAL4078155.1"/>
    </source>
</evidence>
<evidence type="ECO:0000313" key="2">
    <source>
        <dbReference type="Proteomes" id="UP001497623"/>
    </source>
</evidence>
<gene>
    <name evidence="1" type="ORF">MNOR_LOCUS10577</name>
</gene>
<dbReference type="AlphaFoldDB" id="A0AAV2QBM7"/>
<accession>A0AAV2QBM7</accession>
<reference evidence="1 2" key="1">
    <citation type="submission" date="2024-05" db="EMBL/GenBank/DDBJ databases">
        <authorList>
            <person name="Wallberg A."/>
        </authorList>
    </citation>
    <scope>NUCLEOTIDE SEQUENCE [LARGE SCALE GENOMIC DNA]</scope>
</reference>
<comment type="caution">
    <text evidence="1">The sequence shown here is derived from an EMBL/GenBank/DDBJ whole genome shotgun (WGS) entry which is preliminary data.</text>
</comment>
<sequence length="147" mass="16604">MGRRKPKRPTSKRHKICQFLGHLSRVRAPNNDIFIDPESPVPADDAMFMDIIEPLNDDDNICDNLSNDMNLTRAAAADELLFNNVIAAAAASNQGCQGPLNPLKGHKGSFNPLNKGQFQRIQRISTVFKGFLLYYFFFHLKIHSNVY</sequence>
<organism evidence="1 2">
    <name type="scientific">Meganyctiphanes norvegica</name>
    <name type="common">Northern krill</name>
    <name type="synonym">Thysanopoda norvegica</name>
    <dbReference type="NCBI Taxonomy" id="48144"/>
    <lineage>
        <taxon>Eukaryota</taxon>
        <taxon>Metazoa</taxon>
        <taxon>Ecdysozoa</taxon>
        <taxon>Arthropoda</taxon>
        <taxon>Crustacea</taxon>
        <taxon>Multicrustacea</taxon>
        <taxon>Malacostraca</taxon>
        <taxon>Eumalacostraca</taxon>
        <taxon>Eucarida</taxon>
        <taxon>Euphausiacea</taxon>
        <taxon>Euphausiidae</taxon>
        <taxon>Meganyctiphanes</taxon>
    </lineage>
</organism>
<dbReference type="EMBL" id="CAXKWB010005386">
    <property type="protein sequence ID" value="CAL4078155.1"/>
    <property type="molecule type" value="Genomic_DNA"/>
</dbReference>
<protein>
    <submittedName>
        <fullName evidence="1">Uncharacterized protein</fullName>
    </submittedName>
</protein>